<dbReference type="InterPro" id="IPR016461">
    <property type="entry name" value="COMT-like"/>
</dbReference>
<dbReference type="STRING" id="86049.A0A1C1D067"/>
<dbReference type="OrthoDB" id="1606438at2759"/>
<dbReference type="PANTHER" id="PTHR43712">
    <property type="entry name" value="PUTATIVE (AFU_ORTHOLOGUE AFUA_4G14580)-RELATED"/>
    <property type="match status" value="1"/>
</dbReference>
<keyword evidence="8" id="KW-1185">Reference proteome</keyword>
<sequence>MCQLETLAQTVSTQAQTLSRSWHEGKEHALSSCDSRRTTIPPLDPQGEEARNQLLAAIRTLEQLVLGPKDTMQSFYYKTAEAGVIQALCQLQVPRYVPLYGSISYADLSKKVGVSEDRLKHLIRIAAVCSNFLAETEDGQVKHSDNSLIWQLDPLAATGMEVMLDHLPSSSFKLGDVCTQDPMDEKQEVCGFSLARQQPLYLYLETHPAEGRSFAAHMRAQAAQYGDSAIQECYDWSGLTGKTIVDCGGSFGSVAAAIVRKEPTIRCIVQDLPKVVDSAIKATAQDPNFPHESISFQAHSFLETQPVVADVYLFRMVFHNWSDAGARRILQALRPALRPGARVICIEYVMPPIGTAPSYAELATRRLDNVMYTLMKGKVRELSEFKDLFESMEPDLVFASFRQGQLRATHDPRCHSVLEWVYKPAGALGDAQVHSS</sequence>
<accession>A0A1C1D067</accession>
<evidence type="ECO:0000256" key="5">
    <source>
        <dbReference type="SAM" id="MobiDB-lite"/>
    </source>
</evidence>
<proteinExistence type="inferred from homology"/>
<name>A0A1C1D067_9EURO</name>
<protein>
    <submittedName>
        <fullName evidence="7">O-methyltransferase FtmD</fullName>
    </submittedName>
</protein>
<keyword evidence="3" id="KW-0949">S-adenosyl-L-methionine</keyword>
<keyword evidence="1 7" id="KW-0489">Methyltransferase</keyword>
<dbReference type="PANTHER" id="PTHR43712:SF5">
    <property type="entry name" value="O-METHYLTRANSFERASE ASQN-RELATED"/>
    <property type="match status" value="1"/>
</dbReference>
<dbReference type="EMBL" id="LGRB01000008">
    <property type="protein sequence ID" value="OCT54020.1"/>
    <property type="molecule type" value="Genomic_DNA"/>
</dbReference>
<evidence type="ECO:0000256" key="3">
    <source>
        <dbReference type="ARBA" id="ARBA00022691"/>
    </source>
</evidence>
<dbReference type="InterPro" id="IPR001077">
    <property type="entry name" value="COMT_C"/>
</dbReference>
<organism evidence="7 8">
    <name type="scientific">Cladophialophora carrionii</name>
    <dbReference type="NCBI Taxonomy" id="86049"/>
    <lineage>
        <taxon>Eukaryota</taxon>
        <taxon>Fungi</taxon>
        <taxon>Dikarya</taxon>
        <taxon>Ascomycota</taxon>
        <taxon>Pezizomycotina</taxon>
        <taxon>Eurotiomycetes</taxon>
        <taxon>Chaetothyriomycetidae</taxon>
        <taxon>Chaetothyriales</taxon>
        <taxon>Herpotrichiellaceae</taxon>
        <taxon>Cladophialophora</taxon>
    </lineage>
</organism>
<dbReference type="InterPro" id="IPR029063">
    <property type="entry name" value="SAM-dependent_MTases_sf"/>
</dbReference>
<dbReference type="VEuPathDB" id="FungiDB:G647_00919"/>
<dbReference type="AlphaFoldDB" id="A0A1C1D067"/>
<dbReference type="Pfam" id="PF00891">
    <property type="entry name" value="Methyltransf_2"/>
    <property type="match status" value="1"/>
</dbReference>
<feature type="compositionally biased region" description="Basic and acidic residues" evidence="5">
    <location>
        <begin position="21"/>
        <end position="37"/>
    </location>
</feature>
<gene>
    <name evidence="7" type="primary">ftmMT</name>
    <name evidence="7" type="ORF">CLCR_10170</name>
</gene>
<comment type="caution">
    <text evidence="7">The sequence shown here is derived from an EMBL/GenBank/DDBJ whole genome shotgun (WGS) entry which is preliminary data.</text>
</comment>
<dbReference type="eggNOG" id="KOG3178">
    <property type="taxonomic scope" value="Eukaryota"/>
</dbReference>
<dbReference type="Proteomes" id="UP000094526">
    <property type="component" value="Unassembled WGS sequence"/>
</dbReference>
<evidence type="ECO:0000256" key="2">
    <source>
        <dbReference type="ARBA" id="ARBA00022679"/>
    </source>
</evidence>
<dbReference type="GO" id="GO:0032259">
    <property type="term" value="P:methylation"/>
    <property type="evidence" value="ECO:0007669"/>
    <property type="project" value="UniProtKB-KW"/>
</dbReference>
<evidence type="ECO:0000259" key="6">
    <source>
        <dbReference type="Pfam" id="PF00891"/>
    </source>
</evidence>
<evidence type="ECO:0000313" key="7">
    <source>
        <dbReference type="EMBL" id="OCT54020.1"/>
    </source>
</evidence>
<evidence type="ECO:0000313" key="8">
    <source>
        <dbReference type="Proteomes" id="UP000094526"/>
    </source>
</evidence>
<dbReference type="PROSITE" id="PS51683">
    <property type="entry name" value="SAM_OMT_II"/>
    <property type="match status" value="1"/>
</dbReference>
<evidence type="ECO:0000256" key="4">
    <source>
        <dbReference type="ARBA" id="ARBA00038277"/>
    </source>
</evidence>
<dbReference type="SUPFAM" id="SSF53335">
    <property type="entry name" value="S-adenosyl-L-methionine-dependent methyltransferases"/>
    <property type="match status" value="1"/>
</dbReference>
<evidence type="ECO:0000256" key="1">
    <source>
        <dbReference type="ARBA" id="ARBA00022603"/>
    </source>
</evidence>
<dbReference type="GO" id="GO:0008171">
    <property type="term" value="F:O-methyltransferase activity"/>
    <property type="evidence" value="ECO:0007669"/>
    <property type="project" value="InterPro"/>
</dbReference>
<dbReference type="VEuPathDB" id="FungiDB:CLCR_10170"/>
<comment type="similarity">
    <text evidence="4">Belongs to the class I-like SAM-binding methyltransferase superfamily. Cation-independent O-methyltransferase family.</text>
</comment>
<dbReference type="Gene3D" id="3.40.50.150">
    <property type="entry name" value="Vaccinia Virus protein VP39"/>
    <property type="match status" value="1"/>
</dbReference>
<reference evidence="8" key="1">
    <citation type="submission" date="2015-07" db="EMBL/GenBank/DDBJ databases">
        <authorList>
            <person name="Teixeira M.M."/>
            <person name="Souza R.C."/>
            <person name="Almeida L.G."/>
            <person name="Vicente V.A."/>
            <person name="de Hoog S."/>
            <person name="Bocca A.L."/>
            <person name="de Almeida S.R."/>
            <person name="Vasconcelos A.T."/>
            <person name="Felipe M.S."/>
        </authorList>
    </citation>
    <scope>NUCLEOTIDE SEQUENCE [LARGE SCALE GENOMIC DNA]</scope>
    <source>
        <strain evidence="8">KSF</strain>
    </source>
</reference>
<feature type="domain" description="O-methyltransferase C-terminal" evidence="6">
    <location>
        <begin position="184"/>
        <end position="390"/>
    </location>
</feature>
<feature type="region of interest" description="Disordered" evidence="5">
    <location>
        <begin position="18"/>
        <end position="46"/>
    </location>
</feature>
<keyword evidence="2 7" id="KW-0808">Transferase</keyword>